<evidence type="ECO:0000256" key="3">
    <source>
        <dbReference type="ARBA" id="ARBA00022692"/>
    </source>
</evidence>
<keyword evidence="3 8" id="KW-0812">Transmembrane</keyword>
<dbReference type="GO" id="GO:0030425">
    <property type="term" value="C:dendrite"/>
    <property type="evidence" value="ECO:0007669"/>
    <property type="project" value="TreeGrafter"/>
</dbReference>
<reference evidence="9 10" key="2">
    <citation type="journal article" date="2008" name="Bioinformatics">
        <title>Assembly reconciliation.</title>
        <authorList>
            <person name="Zimin A.V."/>
            <person name="Smith D.R."/>
            <person name="Sutton G."/>
            <person name="Yorke J.A."/>
        </authorList>
    </citation>
    <scope>NUCLEOTIDE SEQUENCE [LARGE SCALE GENOMIC DNA]</scope>
    <source>
        <strain evidence="9 10">TSC#14021-0224.01</strain>
    </source>
</reference>
<feature type="transmembrane region" description="Helical" evidence="8">
    <location>
        <begin position="101"/>
        <end position="121"/>
    </location>
</feature>
<dbReference type="GO" id="GO:0007165">
    <property type="term" value="P:signal transduction"/>
    <property type="evidence" value="ECO:0007669"/>
    <property type="project" value="UniProtKB-KW"/>
</dbReference>
<feature type="transmembrane region" description="Helical" evidence="8">
    <location>
        <begin position="371"/>
        <end position="395"/>
    </location>
</feature>
<protein>
    <recommendedName>
        <fullName evidence="8">Gustatory receptor</fullName>
    </recommendedName>
</protein>
<dbReference type="GO" id="GO:0043025">
    <property type="term" value="C:neuronal cell body"/>
    <property type="evidence" value="ECO:0007669"/>
    <property type="project" value="TreeGrafter"/>
</dbReference>
<feature type="transmembrane region" description="Helical" evidence="8">
    <location>
        <begin position="326"/>
        <end position="351"/>
    </location>
</feature>
<dbReference type="GO" id="GO:0008049">
    <property type="term" value="P:male courtship behavior"/>
    <property type="evidence" value="ECO:0007669"/>
    <property type="project" value="TreeGrafter"/>
</dbReference>
<dbReference type="PANTHER" id="PTHR21143:SF123">
    <property type="entry name" value="GUSTATORY RECEPTOR FOR SUGAR TASTE 43A-RELATED"/>
    <property type="match status" value="1"/>
</dbReference>
<keyword evidence="2 8" id="KW-1003">Cell membrane</keyword>
<comment type="function">
    <text evidence="8">Gustatory receptor which mediates acceptance or avoidance behavior, depending on its substrates.</text>
</comment>
<dbReference type="PANTHER" id="PTHR21143">
    <property type="entry name" value="INVERTEBRATE GUSTATORY RECEPTOR"/>
    <property type="match status" value="1"/>
</dbReference>
<keyword evidence="4 8" id="KW-1133">Transmembrane helix</keyword>
<keyword evidence="10" id="KW-1185">Reference proteome</keyword>
<dbReference type="Proteomes" id="UP000008711">
    <property type="component" value="Unassembled WGS sequence"/>
</dbReference>
<dbReference type="Pfam" id="PF08395">
    <property type="entry name" value="7tm_7"/>
    <property type="match status" value="1"/>
</dbReference>
<keyword evidence="5 8" id="KW-0472">Membrane</keyword>
<proteinExistence type="inferred from homology"/>
<dbReference type="GO" id="GO:0007635">
    <property type="term" value="P:chemosensory behavior"/>
    <property type="evidence" value="ECO:0007669"/>
    <property type="project" value="TreeGrafter"/>
</dbReference>
<feature type="transmembrane region" description="Helical" evidence="8">
    <location>
        <begin position="58"/>
        <end position="81"/>
    </location>
</feature>
<evidence type="ECO:0000256" key="2">
    <source>
        <dbReference type="ARBA" id="ARBA00022475"/>
    </source>
</evidence>
<evidence type="ECO:0000256" key="8">
    <source>
        <dbReference type="RuleBase" id="RU363108"/>
    </source>
</evidence>
<dbReference type="AlphaFoldDB" id="B3NIQ8"/>
<evidence type="ECO:0000313" key="10">
    <source>
        <dbReference type="Proteomes" id="UP000008711"/>
    </source>
</evidence>
<accession>B3NIQ8</accession>
<evidence type="ECO:0000256" key="6">
    <source>
        <dbReference type="ARBA" id="ARBA00023170"/>
    </source>
</evidence>
<evidence type="ECO:0000256" key="4">
    <source>
        <dbReference type="ARBA" id="ARBA00022989"/>
    </source>
</evidence>
<organism evidence="9 10">
    <name type="scientific">Drosophila erecta</name>
    <name type="common">Fruit fly</name>
    <dbReference type="NCBI Taxonomy" id="7220"/>
    <lineage>
        <taxon>Eukaryota</taxon>
        <taxon>Metazoa</taxon>
        <taxon>Ecdysozoa</taxon>
        <taxon>Arthropoda</taxon>
        <taxon>Hexapoda</taxon>
        <taxon>Insecta</taxon>
        <taxon>Pterygota</taxon>
        <taxon>Neoptera</taxon>
        <taxon>Endopterygota</taxon>
        <taxon>Diptera</taxon>
        <taxon>Brachycera</taxon>
        <taxon>Muscomorpha</taxon>
        <taxon>Ephydroidea</taxon>
        <taxon>Drosophilidae</taxon>
        <taxon>Drosophila</taxon>
        <taxon>Sophophora</taxon>
    </lineage>
</organism>
<comment type="similarity">
    <text evidence="8">Belongs to the insect chemoreceptor superfamily. Gustatory receptor (GR) family.</text>
</comment>
<dbReference type="EMBL" id="CH954178">
    <property type="protein sequence ID" value="EDV52554.2"/>
    <property type="molecule type" value="Genomic_DNA"/>
</dbReference>
<evidence type="ECO:0000256" key="7">
    <source>
        <dbReference type="ARBA" id="ARBA00023224"/>
    </source>
</evidence>
<keyword evidence="6 8" id="KW-0675">Receptor</keyword>
<reference evidence="9 10" key="1">
    <citation type="journal article" date="2007" name="Nature">
        <title>Evolution of genes and genomes on the Drosophila phylogeny.</title>
        <authorList>
            <consortium name="Drosophila 12 Genomes Consortium"/>
            <person name="Clark A.G."/>
            <person name="Eisen M.B."/>
            <person name="Smith D.R."/>
            <person name="Bergman C.M."/>
            <person name="Oliver B."/>
            <person name="Markow T.A."/>
            <person name="Kaufman T.C."/>
            <person name="Kellis M."/>
            <person name="Gelbart W."/>
            <person name="Iyer V.N."/>
            <person name="Pollard D.A."/>
            <person name="Sackton T.B."/>
            <person name="Larracuente A.M."/>
            <person name="Singh N.D."/>
            <person name="Abad J.P."/>
            <person name="Abt D.N."/>
            <person name="Adryan B."/>
            <person name="Aguade M."/>
            <person name="Akashi H."/>
            <person name="Anderson W.W."/>
            <person name="Aquadro C.F."/>
            <person name="Ardell D.H."/>
            <person name="Arguello R."/>
            <person name="Artieri C.G."/>
            <person name="Barbash D.A."/>
            <person name="Barker D."/>
            <person name="Barsanti P."/>
            <person name="Batterham P."/>
            <person name="Batzoglou S."/>
            <person name="Begun D."/>
            <person name="Bhutkar A."/>
            <person name="Blanco E."/>
            <person name="Bosak S.A."/>
            <person name="Bradley R.K."/>
            <person name="Brand A.D."/>
            <person name="Brent M.R."/>
            <person name="Brooks A.N."/>
            <person name="Brown R.H."/>
            <person name="Butlin R.K."/>
            <person name="Caggese C."/>
            <person name="Calvi B.R."/>
            <person name="Bernardo de Carvalho A."/>
            <person name="Caspi A."/>
            <person name="Castrezana S."/>
            <person name="Celniker S.E."/>
            <person name="Chang J.L."/>
            <person name="Chapple C."/>
            <person name="Chatterji S."/>
            <person name="Chinwalla A."/>
            <person name="Civetta A."/>
            <person name="Clifton S.W."/>
            <person name="Comeron J.M."/>
            <person name="Costello J.C."/>
            <person name="Coyne J.A."/>
            <person name="Daub J."/>
            <person name="David R.G."/>
            <person name="Delcher A.L."/>
            <person name="Delehaunty K."/>
            <person name="Do C.B."/>
            <person name="Ebling H."/>
            <person name="Edwards K."/>
            <person name="Eickbush T."/>
            <person name="Evans J.D."/>
            <person name="Filipski A."/>
            <person name="Findeiss S."/>
            <person name="Freyhult E."/>
            <person name="Fulton L."/>
            <person name="Fulton R."/>
            <person name="Garcia A.C."/>
            <person name="Gardiner A."/>
            <person name="Garfield D.A."/>
            <person name="Garvin B.E."/>
            <person name="Gibson G."/>
            <person name="Gilbert D."/>
            <person name="Gnerre S."/>
            <person name="Godfrey J."/>
            <person name="Good R."/>
            <person name="Gotea V."/>
            <person name="Gravely B."/>
            <person name="Greenberg A.J."/>
            <person name="Griffiths-Jones S."/>
            <person name="Gross S."/>
            <person name="Guigo R."/>
            <person name="Gustafson E.A."/>
            <person name="Haerty W."/>
            <person name="Hahn M.W."/>
            <person name="Halligan D.L."/>
            <person name="Halpern A.L."/>
            <person name="Halter G.M."/>
            <person name="Han M.V."/>
            <person name="Heger A."/>
            <person name="Hillier L."/>
            <person name="Hinrichs A.S."/>
            <person name="Holmes I."/>
            <person name="Hoskins R.A."/>
            <person name="Hubisz M.J."/>
            <person name="Hultmark D."/>
            <person name="Huntley M.A."/>
            <person name="Jaffe D.B."/>
            <person name="Jagadeeshan S."/>
            <person name="Jeck W.R."/>
            <person name="Johnson J."/>
            <person name="Jones C.D."/>
            <person name="Jordan W.C."/>
            <person name="Karpen G.H."/>
            <person name="Kataoka E."/>
            <person name="Keightley P.D."/>
            <person name="Kheradpour P."/>
            <person name="Kirkness E.F."/>
            <person name="Koerich L.B."/>
            <person name="Kristiansen K."/>
            <person name="Kudrna D."/>
            <person name="Kulathinal R.J."/>
            <person name="Kumar S."/>
            <person name="Kwok R."/>
            <person name="Lander E."/>
            <person name="Langley C.H."/>
            <person name="Lapoint R."/>
            <person name="Lazzaro B.P."/>
            <person name="Lee S.J."/>
            <person name="Levesque L."/>
            <person name="Li R."/>
            <person name="Lin C.F."/>
            <person name="Lin M.F."/>
            <person name="Lindblad-Toh K."/>
            <person name="Llopart A."/>
            <person name="Long M."/>
            <person name="Low L."/>
            <person name="Lozovsky E."/>
            <person name="Lu J."/>
            <person name="Luo M."/>
            <person name="Machado C.A."/>
            <person name="Makalowski W."/>
            <person name="Marzo M."/>
            <person name="Matsuda M."/>
            <person name="Matzkin L."/>
            <person name="McAllister B."/>
            <person name="McBride C.S."/>
            <person name="McKernan B."/>
            <person name="McKernan K."/>
            <person name="Mendez-Lago M."/>
            <person name="Minx P."/>
            <person name="Mollenhauer M.U."/>
            <person name="Montooth K."/>
            <person name="Mount S.M."/>
            <person name="Mu X."/>
            <person name="Myers E."/>
            <person name="Negre B."/>
            <person name="Newfeld S."/>
            <person name="Nielsen R."/>
            <person name="Noor M.A."/>
            <person name="O'Grady P."/>
            <person name="Pachter L."/>
            <person name="Papaceit M."/>
            <person name="Parisi M.J."/>
            <person name="Parisi M."/>
            <person name="Parts L."/>
            <person name="Pedersen J.S."/>
            <person name="Pesole G."/>
            <person name="Phillippy A.M."/>
            <person name="Ponting C.P."/>
            <person name="Pop M."/>
            <person name="Porcelli D."/>
            <person name="Powell J.R."/>
            <person name="Prohaska S."/>
            <person name="Pruitt K."/>
            <person name="Puig M."/>
            <person name="Quesneville H."/>
            <person name="Ram K.R."/>
            <person name="Rand D."/>
            <person name="Rasmussen M.D."/>
            <person name="Reed L.K."/>
            <person name="Reenan R."/>
            <person name="Reily A."/>
            <person name="Remington K.A."/>
            <person name="Rieger T.T."/>
            <person name="Ritchie M.G."/>
            <person name="Robin C."/>
            <person name="Rogers Y.H."/>
            <person name="Rohde C."/>
            <person name="Rozas J."/>
            <person name="Rubenfield M.J."/>
            <person name="Ruiz A."/>
            <person name="Russo S."/>
            <person name="Salzberg S.L."/>
            <person name="Sanchez-Gracia A."/>
            <person name="Saranga D.J."/>
            <person name="Sato H."/>
            <person name="Schaeffer S.W."/>
            <person name="Schatz M.C."/>
            <person name="Schlenke T."/>
            <person name="Schwartz R."/>
            <person name="Segarra C."/>
            <person name="Singh R.S."/>
            <person name="Sirot L."/>
            <person name="Sirota M."/>
            <person name="Sisneros N.B."/>
            <person name="Smith C.D."/>
            <person name="Smith T.F."/>
            <person name="Spieth J."/>
            <person name="Stage D.E."/>
            <person name="Stark A."/>
            <person name="Stephan W."/>
            <person name="Strausberg R.L."/>
            <person name="Strempel S."/>
            <person name="Sturgill D."/>
            <person name="Sutton G."/>
            <person name="Sutton G.G."/>
            <person name="Tao W."/>
            <person name="Teichmann S."/>
            <person name="Tobari Y.N."/>
            <person name="Tomimura Y."/>
            <person name="Tsolas J.M."/>
            <person name="Valente V.L."/>
            <person name="Venter E."/>
            <person name="Venter J.C."/>
            <person name="Vicario S."/>
            <person name="Vieira F.G."/>
            <person name="Vilella A.J."/>
            <person name="Villasante A."/>
            <person name="Walenz B."/>
            <person name="Wang J."/>
            <person name="Wasserman M."/>
            <person name="Watts T."/>
            <person name="Wilson D."/>
            <person name="Wilson R.K."/>
            <person name="Wing R.A."/>
            <person name="Wolfner M.F."/>
            <person name="Wong A."/>
            <person name="Wong G.K."/>
            <person name="Wu C.I."/>
            <person name="Wu G."/>
            <person name="Yamamoto D."/>
            <person name="Yang H.P."/>
            <person name="Yang S.P."/>
            <person name="Yorke J.A."/>
            <person name="Yoshida K."/>
            <person name="Zdobnov E."/>
            <person name="Zhang P."/>
            <person name="Zhang Y."/>
            <person name="Zimin A.V."/>
            <person name="Baldwin J."/>
            <person name="Abdouelleil A."/>
            <person name="Abdulkadir J."/>
            <person name="Abebe A."/>
            <person name="Abera B."/>
            <person name="Abreu J."/>
            <person name="Acer S.C."/>
            <person name="Aftuck L."/>
            <person name="Alexander A."/>
            <person name="An P."/>
            <person name="Anderson E."/>
            <person name="Anderson S."/>
            <person name="Arachi H."/>
            <person name="Azer M."/>
            <person name="Bachantsang P."/>
            <person name="Barry A."/>
            <person name="Bayul T."/>
            <person name="Berlin A."/>
            <person name="Bessette D."/>
            <person name="Bloom T."/>
            <person name="Blye J."/>
            <person name="Boguslavskiy L."/>
            <person name="Bonnet C."/>
            <person name="Boukhgalter B."/>
            <person name="Bourzgui I."/>
            <person name="Brown A."/>
            <person name="Cahill P."/>
            <person name="Channer S."/>
            <person name="Cheshatsang Y."/>
            <person name="Chuda L."/>
            <person name="Citroen M."/>
            <person name="Collymore A."/>
            <person name="Cooke P."/>
            <person name="Costello M."/>
            <person name="D'Aco K."/>
            <person name="Daza R."/>
            <person name="De Haan G."/>
            <person name="DeGray S."/>
            <person name="DeMaso C."/>
            <person name="Dhargay N."/>
            <person name="Dooley K."/>
            <person name="Dooley E."/>
            <person name="Doricent M."/>
            <person name="Dorje P."/>
            <person name="Dorjee K."/>
            <person name="Dupes A."/>
            <person name="Elong R."/>
            <person name="Falk J."/>
            <person name="Farina A."/>
            <person name="Faro S."/>
            <person name="Ferguson D."/>
            <person name="Fisher S."/>
            <person name="Foley C.D."/>
            <person name="Franke A."/>
            <person name="Friedrich D."/>
            <person name="Gadbois L."/>
            <person name="Gearin G."/>
            <person name="Gearin C.R."/>
            <person name="Giannoukos G."/>
            <person name="Goode T."/>
            <person name="Graham J."/>
            <person name="Grandbois E."/>
            <person name="Grewal S."/>
            <person name="Gyaltsen K."/>
            <person name="Hafez N."/>
            <person name="Hagos B."/>
            <person name="Hall J."/>
            <person name="Henson C."/>
            <person name="Hollinger A."/>
            <person name="Honan T."/>
            <person name="Huard M.D."/>
            <person name="Hughes L."/>
            <person name="Hurhula B."/>
            <person name="Husby M.E."/>
            <person name="Kamat A."/>
            <person name="Kanga B."/>
            <person name="Kashin S."/>
            <person name="Khazanovich D."/>
            <person name="Kisner P."/>
            <person name="Lance K."/>
            <person name="Lara M."/>
            <person name="Lee W."/>
            <person name="Lennon N."/>
            <person name="Letendre F."/>
            <person name="LeVine R."/>
            <person name="Lipovsky A."/>
            <person name="Liu X."/>
            <person name="Liu J."/>
            <person name="Liu S."/>
            <person name="Lokyitsang T."/>
            <person name="Lokyitsang Y."/>
            <person name="Lubonja R."/>
            <person name="Lui A."/>
            <person name="MacDonald P."/>
            <person name="Magnisalis V."/>
            <person name="Maru K."/>
            <person name="Matthews C."/>
            <person name="McCusker W."/>
            <person name="McDonough S."/>
            <person name="Mehta T."/>
            <person name="Meldrim J."/>
            <person name="Meneus L."/>
            <person name="Mihai O."/>
            <person name="Mihalev A."/>
            <person name="Mihova T."/>
            <person name="Mittelman R."/>
            <person name="Mlenga V."/>
            <person name="Montmayeur A."/>
            <person name="Mulrain L."/>
            <person name="Navidi A."/>
            <person name="Naylor J."/>
            <person name="Negash T."/>
            <person name="Nguyen T."/>
            <person name="Nguyen N."/>
            <person name="Nicol R."/>
            <person name="Norbu C."/>
            <person name="Norbu N."/>
            <person name="Novod N."/>
            <person name="O'Neill B."/>
            <person name="Osman S."/>
            <person name="Markiewicz E."/>
            <person name="Oyono O.L."/>
            <person name="Patti C."/>
            <person name="Phunkhang P."/>
            <person name="Pierre F."/>
            <person name="Priest M."/>
            <person name="Raghuraman S."/>
            <person name="Rege F."/>
            <person name="Reyes R."/>
            <person name="Rise C."/>
            <person name="Rogov P."/>
            <person name="Ross K."/>
            <person name="Ryan E."/>
            <person name="Settipalli S."/>
            <person name="Shea T."/>
            <person name="Sherpa N."/>
            <person name="Shi L."/>
            <person name="Shih D."/>
            <person name="Sparrow T."/>
            <person name="Spaulding J."/>
            <person name="Stalker J."/>
            <person name="Stange-Thomann N."/>
            <person name="Stavropoulos S."/>
            <person name="Stone C."/>
            <person name="Strader C."/>
            <person name="Tesfaye S."/>
            <person name="Thomson T."/>
            <person name="Thoulutsang Y."/>
            <person name="Thoulutsang D."/>
            <person name="Topham K."/>
            <person name="Topping I."/>
            <person name="Tsamla T."/>
            <person name="Vassiliev H."/>
            <person name="Vo A."/>
            <person name="Wangchuk T."/>
            <person name="Wangdi T."/>
            <person name="Weiand M."/>
            <person name="Wilkinson J."/>
            <person name="Wilson A."/>
            <person name="Yadav S."/>
            <person name="Young G."/>
            <person name="Yu Q."/>
            <person name="Zembek L."/>
            <person name="Zhong D."/>
            <person name="Zimmer A."/>
            <person name="Zwirko Z."/>
            <person name="Jaffe D.B."/>
            <person name="Alvarez P."/>
            <person name="Brockman W."/>
            <person name="Butler J."/>
            <person name="Chin C."/>
            <person name="Gnerre S."/>
            <person name="Grabherr M."/>
            <person name="Kleber M."/>
            <person name="Mauceli E."/>
            <person name="MacCallum I."/>
        </authorList>
    </citation>
    <scope>NUCLEOTIDE SEQUENCE [LARGE SCALE GENOMIC DNA]</scope>
    <source>
        <strain evidence="9 10">TSC#14021-0224.01</strain>
    </source>
</reference>
<feature type="transmembrane region" description="Helical" evidence="8">
    <location>
        <begin position="133"/>
        <end position="155"/>
    </location>
</feature>
<sequence>MILREFARSYWAHNFSKCITLSAACGCDSITPLPLGNPLALAVSSPTRTHSSPAMPRLLLLLGMSALGTLYSLTRVFGLMATANWSPRGIRRVRQSLYLRVHGWVMMIFVGCFSPFAFWCIFERMAFLRQNRILLMIGFNRYVLLLVCAFMTLWIHCSKQAEIIGCLNRLLKCRRQLRKLMHTRELKDSMDCLATRGHLLEVVLLLSSYMLALAQPIQILKDDPEVRRNFMYACCLVFIIVCQVILQLSLGMYTLALLFLGHLVRHSNLLLARILADAEHIFESSQRTRIRLNRQELYKGQQKWLALELWRLLHMHQQLLKLHRKIGSLCAVQAVCFLGYVPLECMIHLFFTYFMKYSKFILRKYGRSFSLNYFAVAFLLGLFTNLLLVILPTYYSERRFNRTREILKGGGLAFPSRITVKQLRHTMHYYGLYLKNVDHIFAVSACGLFKLNNALLFCIVGAILEYLMILIQFDKVLNQ</sequence>
<evidence type="ECO:0000256" key="5">
    <source>
        <dbReference type="ARBA" id="ARBA00023136"/>
    </source>
</evidence>
<dbReference type="GO" id="GO:0030424">
    <property type="term" value="C:axon"/>
    <property type="evidence" value="ECO:0007669"/>
    <property type="project" value="TreeGrafter"/>
</dbReference>
<dbReference type="eggNOG" id="ENOG502T3Q4">
    <property type="taxonomic scope" value="Eukaryota"/>
</dbReference>
<keyword evidence="7 8" id="KW-0807">Transducer</keyword>
<evidence type="ECO:0000256" key="1">
    <source>
        <dbReference type="ARBA" id="ARBA00004651"/>
    </source>
</evidence>
<feature type="transmembrane region" description="Helical" evidence="8">
    <location>
        <begin position="230"/>
        <end position="260"/>
    </location>
</feature>
<gene>
    <name evidence="9" type="primary">Dere\GG13289</name>
    <name evidence="9" type="synonym">dere_GLEANR_13568</name>
    <name evidence="9" type="synonym">GG13289</name>
    <name evidence="9" type="ORF">Dere_GG13289</name>
</gene>
<dbReference type="OrthoDB" id="10068192at2759"/>
<dbReference type="GO" id="GO:0050909">
    <property type="term" value="P:sensory perception of taste"/>
    <property type="evidence" value="ECO:0007669"/>
    <property type="project" value="InterPro"/>
</dbReference>
<feature type="transmembrane region" description="Helical" evidence="8">
    <location>
        <begin position="454"/>
        <end position="473"/>
    </location>
</feature>
<dbReference type="HOGENOM" id="CLU_687483_0_0_1"/>
<name>B3NIQ8_DROER</name>
<comment type="subcellular location">
    <subcellularLocation>
        <location evidence="1 8">Cell membrane</location>
        <topology evidence="1 8">Multi-pass membrane protein</topology>
    </subcellularLocation>
</comment>
<dbReference type="GO" id="GO:0005886">
    <property type="term" value="C:plasma membrane"/>
    <property type="evidence" value="ECO:0007669"/>
    <property type="project" value="UniProtKB-SubCell"/>
</dbReference>
<dbReference type="InterPro" id="IPR013604">
    <property type="entry name" value="7TM_chemorcpt"/>
</dbReference>
<evidence type="ECO:0000313" key="9">
    <source>
        <dbReference type="EMBL" id="EDV52554.2"/>
    </source>
</evidence>